<dbReference type="GO" id="GO:0000160">
    <property type="term" value="P:phosphorelay signal transduction system"/>
    <property type="evidence" value="ECO:0007669"/>
    <property type="project" value="UniProtKB-KW"/>
</dbReference>
<dbReference type="GO" id="GO:0004672">
    <property type="term" value="F:protein kinase activity"/>
    <property type="evidence" value="ECO:0007669"/>
    <property type="project" value="UniProtKB-ARBA"/>
</dbReference>
<evidence type="ECO:0000256" key="1">
    <source>
        <dbReference type="ARBA" id="ARBA00023012"/>
    </source>
</evidence>
<proteinExistence type="predicted"/>
<accession>A0A7G9SHL3</accession>
<evidence type="ECO:0000259" key="3">
    <source>
        <dbReference type="PROSITE" id="PS50894"/>
    </source>
</evidence>
<feature type="domain" description="HPt" evidence="3">
    <location>
        <begin position="18"/>
        <end position="120"/>
    </location>
</feature>
<dbReference type="Gene3D" id="1.20.120.160">
    <property type="entry name" value="HPT domain"/>
    <property type="match status" value="1"/>
</dbReference>
<organism evidence="4 5">
    <name type="scientific">Sphingomonas lutea</name>
    <dbReference type="NCBI Taxonomy" id="1045317"/>
    <lineage>
        <taxon>Bacteria</taxon>
        <taxon>Pseudomonadati</taxon>
        <taxon>Pseudomonadota</taxon>
        <taxon>Alphaproteobacteria</taxon>
        <taxon>Sphingomonadales</taxon>
        <taxon>Sphingomonadaceae</taxon>
        <taxon>Sphingomonas</taxon>
    </lineage>
</organism>
<dbReference type="EMBL" id="CP060718">
    <property type="protein sequence ID" value="QNN67338.1"/>
    <property type="molecule type" value="Genomic_DNA"/>
</dbReference>
<protein>
    <submittedName>
        <fullName evidence="4">Hpt domain-containing protein</fullName>
    </submittedName>
</protein>
<gene>
    <name evidence="4" type="ORF">H9L13_12150</name>
</gene>
<name>A0A7G9SHL3_9SPHN</name>
<dbReference type="PROSITE" id="PS50894">
    <property type="entry name" value="HPT"/>
    <property type="match status" value="1"/>
</dbReference>
<keyword evidence="1" id="KW-0902">Two-component regulatory system</keyword>
<evidence type="ECO:0000256" key="2">
    <source>
        <dbReference type="PROSITE-ProRule" id="PRU00110"/>
    </source>
</evidence>
<dbReference type="Pfam" id="PF01627">
    <property type="entry name" value="Hpt"/>
    <property type="match status" value="1"/>
</dbReference>
<keyword evidence="2" id="KW-0597">Phosphoprotein</keyword>
<dbReference type="KEGG" id="slut:H9L13_12150"/>
<dbReference type="AlphaFoldDB" id="A0A7G9SHL3"/>
<evidence type="ECO:0000313" key="4">
    <source>
        <dbReference type="EMBL" id="QNN67338.1"/>
    </source>
</evidence>
<evidence type="ECO:0000313" key="5">
    <source>
        <dbReference type="Proteomes" id="UP000515971"/>
    </source>
</evidence>
<sequence length="141" mass="15757">MDADIIDWALFEKSRAELGPGFIRILSYFREDGAKSITQIEQAMREQNTPALVLPAHTIKGESRQLGAEPLAKIAELIESTARVCVETHRFPDELVPEVVELRRLFDSTVDQFDRATNPLMTRAAPTGFGRKASNQGFGRI</sequence>
<dbReference type="SUPFAM" id="SSF47226">
    <property type="entry name" value="Histidine-containing phosphotransfer domain, HPT domain"/>
    <property type="match status" value="1"/>
</dbReference>
<dbReference type="RefSeq" id="WP_187537927.1">
    <property type="nucleotide sequence ID" value="NZ_BAABJT010000001.1"/>
</dbReference>
<dbReference type="CDD" id="cd00088">
    <property type="entry name" value="HPT"/>
    <property type="match status" value="1"/>
</dbReference>
<feature type="modified residue" description="Phosphohistidine" evidence="2">
    <location>
        <position position="57"/>
    </location>
</feature>
<dbReference type="InterPro" id="IPR036641">
    <property type="entry name" value="HPT_dom_sf"/>
</dbReference>
<dbReference type="Proteomes" id="UP000515971">
    <property type="component" value="Chromosome"/>
</dbReference>
<reference evidence="4 5" key="1">
    <citation type="submission" date="2020-08" db="EMBL/GenBank/DDBJ databases">
        <title>Genome sequence of Sphingomonas lutea KCTC 23642T.</title>
        <authorList>
            <person name="Hyun D.-W."/>
            <person name="Bae J.-W."/>
        </authorList>
    </citation>
    <scope>NUCLEOTIDE SEQUENCE [LARGE SCALE GENOMIC DNA]</scope>
    <source>
        <strain evidence="4 5">KCTC 23642</strain>
    </source>
</reference>
<keyword evidence="5" id="KW-1185">Reference proteome</keyword>
<dbReference type="InterPro" id="IPR008207">
    <property type="entry name" value="Sig_transdc_His_kin_Hpt_dom"/>
</dbReference>